<name>A0A1G7YCR9_9ACTN</name>
<feature type="domain" description="PepSY" evidence="3">
    <location>
        <begin position="47"/>
        <end position="107"/>
    </location>
</feature>
<dbReference type="EMBL" id="FNDJ01000001">
    <property type="protein sequence ID" value="SDG94184.1"/>
    <property type="molecule type" value="Genomic_DNA"/>
</dbReference>
<evidence type="ECO:0000313" key="4">
    <source>
        <dbReference type="EMBL" id="SDG94184.1"/>
    </source>
</evidence>
<dbReference type="OrthoDB" id="3540563at2"/>
<dbReference type="Pfam" id="PF03413">
    <property type="entry name" value="PepSY"/>
    <property type="match status" value="1"/>
</dbReference>
<reference evidence="4 5" key="1">
    <citation type="submission" date="2016-10" db="EMBL/GenBank/DDBJ databases">
        <authorList>
            <person name="de Groot N.N."/>
        </authorList>
    </citation>
    <scope>NUCLEOTIDE SEQUENCE [LARGE SCALE GENOMIC DNA]</scope>
    <source>
        <strain evidence="4 5">CGMCC 4.6533</strain>
    </source>
</reference>
<feature type="signal peptide" evidence="2">
    <location>
        <begin position="1"/>
        <end position="26"/>
    </location>
</feature>
<gene>
    <name evidence="4" type="ORF">SAMN05421869_10178</name>
</gene>
<proteinExistence type="predicted"/>
<keyword evidence="5" id="KW-1185">Reference proteome</keyword>
<accession>A0A1G7YCR9</accession>
<sequence length="139" mass="14348">MRITKKFIVAGAGVLALVAGGGTALAAAGVPVVSGAAALVTTTVAPKITAERAMQIAHQAVPGAWISEVEHDTRGTSPDVWEVKLVKGTQRYEVYVDAATGRVTKQELRRADGDDDSRHGGGDDDNGGDRHGGRSGDDD</sequence>
<evidence type="ECO:0000256" key="1">
    <source>
        <dbReference type="SAM" id="MobiDB-lite"/>
    </source>
</evidence>
<dbReference type="STRING" id="633440.SAMN05421869_10178"/>
<feature type="region of interest" description="Disordered" evidence="1">
    <location>
        <begin position="106"/>
        <end position="139"/>
    </location>
</feature>
<dbReference type="InterPro" id="IPR025711">
    <property type="entry name" value="PepSY"/>
</dbReference>
<evidence type="ECO:0000259" key="3">
    <source>
        <dbReference type="Pfam" id="PF03413"/>
    </source>
</evidence>
<evidence type="ECO:0000313" key="5">
    <source>
        <dbReference type="Proteomes" id="UP000199202"/>
    </source>
</evidence>
<organism evidence="4 5">
    <name type="scientific">Nonomuraea jiangxiensis</name>
    <dbReference type="NCBI Taxonomy" id="633440"/>
    <lineage>
        <taxon>Bacteria</taxon>
        <taxon>Bacillati</taxon>
        <taxon>Actinomycetota</taxon>
        <taxon>Actinomycetes</taxon>
        <taxon>Streptosporangiales</taxon>
        <taxon>Streptosporangiaceae</taxon>
        <taxon>Nonomuraea</taxon>
    </lineage>
</organism>
<dbReference type="Proteomes" id="UP000199202">
    <property type="component" value="Unassembled WGS sequence"/>
</dbReference>
<dbReference type="Gene3D" id="3.10.450.40">
    <property type="match status" value="1"/>
</dbReference>
<keyword evidence="2" id="KW-0732">Signal</keyword>
<protein>
    <submittedName>
        <fullName evidence="4">Peptidase propeptide and YPEB domain-containing protein</fullName>
    </submittedName>
</protein>
<feature type="chain" id="PRO_5011758519" evidence="2">
    <location>
        <begin position="27"/>
        <end position="139"/>
    </location>
</feature>
<dbReference type="RefSeq" id="WP_090927885.1">
    <property type="nucleotide sequence ID" value="NZ_FNDJ01000001.1"/>
</dbReference>
<dbReference type="AlphaFoldDB" id="A0A1G7YCR9"/>
<evidence type="ECO:0000256" key="2">
    <source>
        <dbReference type="SAM" id="SignalP"/>
    </source>
</evidence>